<dbReference type="Gene3D" id="3.30.60.20">
    <property type="match status" value="1"/>
</dbReference>
<dbReference type="PROSITE" id="PS00603">
    <property type="entry name" value="TK_CELLULAR_TYPE"/>
    <property type="match status" value="1"/>
</dbReference>
<evidence type="ECO:0000256" key="12">
    <source>
        <dbReference type="RuleBase" id="RU000544"/>
    </source>
</evidence>
<dbReference type="GO" id="GO:0005829">
    <property type="term" value="C:cytosol"/>
    <property type="evidence" value="ECO:0007669"/>
    <property type="project" value="TreeGrafter"/>
</dbReference>
<dbReference type="EMBL" id="SWCI01000003">
    <property type="protein sequence ID" value="TKB49770.1"/>
    <property type="molecule type" value="Genomic_DNA"/>
</dbReference>
<dbReference type="HAMAP" id="MF_00124">
    <property type="entry name" value="Thymidine_kinase"/>
    <property type="match status" value="1"/>
</dbReference>
<evidence type="ECO:0000256" key="8">
    <source>
        <dbReference type="ARBA" id="ARBA00022840"/>
    </source>
</evidence>
<dbReference type="NCBIfam" id="NF003300">
    <property type="entry name" value="PRK04296.1-5"/>
    <property type="match status" value="1"/>
</dbReference>
<dbReference type="GO" id="GO:0046104">
    <property type="term" value="P:thymidine metabolic process"/>
    <property type="evidence" value="ECO:0007669"/>
    <property type="project" value="TreeGrafter"/>
</dbReference>
<evidence type="ECO:0000256" key="13">
    <source>
        <dbReference type="RuleBase" id="RU004165"/>
    </source>
</evidence>
<dbReference type="SUPFAM" id="SSF52540">
    <property type="entry name" value="P-loop containing nucleoside triphosphate hydrolases"/>
    <property type="match status" value="1"/>
</dbReference>
<protein>
    <recommendedName>
        <fullName evidence="2 9">Thymidine kinase</fullName>
        <ecNumber evidence="2 9">2.7.1.21</ecNumber>
    </recommendedName>
</protein>
<comment type="catalytic activity">
    <reaction evidence="9 12">
        <text>thymidine + ATP = dTMP + ADP + H(+)</text>
        <dbReference type="Rhea" id="RHEA:19129"/>
        <dbReference type="ChEBI" id="CHEBI:15378"/>
        <dbReference type="ChEBI" id="CHEBI:17748"/>
        <dbReference type="ChEBI" id="CHEBI:30616"/>
        <dbReference type="ChEBI" id="CHEBI:63528"/>
        <dbReference type="ChEBI" id="CHEBI:456216"/>
        <dbReference type="EC" id="2.7.1.21"/>
    </reaction>
</comment>
<sequence length="192" mass="21854">MAQLYFYYSAMNAGKSTSLLQSAYNYRERGMEVLVMTAGLDDRYGLGKVTSRIGLSSDALIYRREDDLLAMVKERNAQQPVNCLLVDECQFLTKAQVRQLTYLVDKLDIPVLCYGLRTDFQGELFEGSHYLLAWADKLVELKTICHCGRKANMVVRMDGEGNPVRNGDQVHIGGNDSYVSMCRTHYRELAWD</sequence>
<dbReference type="FunFam" id="3.40.50.300:FF:000323">
    <property type="entry name" value="Thymidine kinase"/>
    <property type="match status" value="1"/>
</dbReference>
<keyword evidence="8 9" id="KW-0067">ATP-binding</keyword>
<dbReference type="InterPro" id="IPR027417">
    <property type="entry name" value="P-loop_NTPase"/>
</dbReference>
<dbReference type="GO" id="GO:0071897">
    <property type="term" value="P:DNA biosynthetic process"/>
    <property type="evidence" value="ECO:0007669"/>
    <property type="project" value="UniProtKB-KW"/>
</dbReference>
<evidence type="ECO:0000256" key="6">
    <source>
        <dbReference type="ARBA" id="ARBA00022741"/>
    </source>
</evidence>
<feature type="binding site" evidence="9">
    <location>
        <position position="147"/>
    </location>
    <ligand>
        <name>Zn(2+)</name>
        <dbReference type="ChEBI" id="CHEBI:29105"/>
    </ligand>
</feature>
<dbReference type="InterPro" id="IPR001267">
    <property type="entry name" value="Thymidine_kinase"/>
</dbReference>
<keyword evidence="4 9" id="KW-0237">DNA synthesis</keyword>
<evidence type="ECO:0000256" key="7">
    <source>
        <dbReference type="ARBA" id="ARBA00022777"/>
    </source>
</evidence>
<keyword evidence="7 9" id="KW-0418">Kinase</keyword>
<feature type="binding site" evidence="9">
    <location>
        <position position="185"/>
    </location>
    <ligand>
        <name>Zn(2+)</name>
        <dbReference type="ChEBI" id="CHEBI:29105"/>
    </ligand>
</feature>
<dbReference type="GO" id="GO:0004797">
    <property type="term" value="F:thymidine kinase activity"/>
    <property type="evidence" value="ECO:0007669"/>
    <property type="project" value="UniProtKB-UniRule"/>
</dbReference>
<organism evidence="14 15">
    <name type="scientific">Ferrimonas sediminicola</name>
    <dbReference type="NCBI Taxonomy" id="2569538"/>
    <lineage>
        <taxon>Bacteria</taxon>
        <taxon>Pseudomonadati</taxon>
        <taxon>Pseudomonadota</taxon>
        <taxon>Gammaproteobacteria</taxon>
        <taxon>Alteromonadales</taxon>
        <taxon>Ferrimonadaceae</taxon>
        <taxon>Ferrimonas</taxon>
    </lineage>
</organism>
<dbReference type="Proteomes" id="UP000305674">
    <property type="component" value="Unassembled WGS sequence"/>
</dbReference>
<dbReference type="PANTHER" id="PTHR11441:SF0">
    <property type="entry name" value="THYMIDINE KINASE, CYTOSOLIC"/>
    <property type="match status" value="1"/>
</dbReference>
<dbReference type="PANTHER" id="PTHR11441">
    <property type="entry name" value="THYMIDINE KINASE"/>
    <property type="match status" value="1"/>
</dbReference>
<accession>A0A4U1BFR1</accession>
<proteinExistence type="inferred from homology"/>
<evidence type="ECO:0000256" key="11">
    <source>
        <dbReference type="PIRSR" id="PIRSR035805-2"/>
    </source>
</evidence>
<dbReference type="GO" id="GO:0005524">
    <property type="term" value="F:ATP binding"/>
    <property type="evidence" value="ECO:0007669"/>
    <property type="project" value="UniProtKB-UniRule"/>
</dbReference>
<dbReference type="AlphaFoldDB" id="A0A4U1BFR1"/>
<comment type="subcellular location">
    <subcellularLocation>
        <location evidence="9">Cytoplasm</location>
    </subcellularLocation>
</comment>
<feature type="binding site" evidence="9">
    <location>
        <position position="182"/>
    </location>
    <ligand>
        <name>Zn(2+)</name>
        <dbReference type="ChEBI" id="CHEBI:29105"/>
    </ligand>
</feature>
<name>A0A4U1BFR1_9GAMM</name>
<keyword evidence="5 9" id="KW-0808">Transferase</keyword>
<feature type="binding site" evidence="9">
    <location>
        <position position="145"/>
    </location>
    <ligand>
        <name>Zn(2+)</name>
        <dbReference type="ChEBI" id="CHEBI:29105"/>
    </ligand>
</feature>
<evidence type="ECO:0000313" key="14">
    <source>
        <dbReference type="EMBL" id="TKB49770.1"/>
    </source>
</evidence>
<feature type="binding site" evidence="11">
    <location>
        <begin position="170"/>
        <end position="173"/>
    </location>
    <ligand>
        <name>substrate</name>
    </ligand>
</feature>
<evidence type="ECO:0000313" key="15">
    <source>
        <dbReference type="Proteomes" id="UP000305674"/>
    </source>
</evidence>
<evidence type="ECO:0000256" key="10">
    <source>
        <dbReference type="PIRSR" id="PIRSR035805-1"/>
    </source>
</evidence>
<dbReference type="OrthoDB" id="9781579at2"/>
<evidence type="ECO:0000256" key="2">
    <source>
        <dbReference type="ARBA" id="ARBA00012118"/>
    </source>
</evidence>
<evidence type="ECO:0000256" key="3">
    <source>
        <dbReference type="ARBA" id="ARBA00022490"/>
    </source>
</evidence>
<gene>
    <name evidence="9" type="primary">tdk</name>
    <name evidence="14" type="ORF">FCL40_06320</name>
</gene>
<comment type="caution">
    <text evidence="14">The sequence shown here is derived from an EMBL/GenBank/DDBJ whole genome shotgun (WGS) entry which is preliminary data.</text>
</comment>
<keyword evidence="9" id="KW-0479">Metal-binding</keyword>
<dbReference type="PIRSF" id="PIRSF035805">
    <property type="entry name" value="TK_cell"/>
    <property type="match status" value="1"/>
</dbReference>
<feature type="binding site" evidence="11">
    <location>
        <position position="178"/>
    </location>
    <ligand>
        <name>substrate</name>
    </ligand>
</feature>
<dbReference type="GO" id="GO:0008270">
    <property type="term" value="F:zinc ion binding"/>
    <property type="evidence" value="ECO:0007669"/>
    <property type="project" value="UniProtKB-UniRule"/>
</dbReference>
<dbReference type="Pfam" id="PF00265">
    <property type="entry name" value="TK"/>
    <property type="match status" value="1"/>
</dbReference>
<dbReference type="EC" id="2.7.1.21" evidence="2 9"/>
<reference evidence="14 15" key="1">
    <citation type="submission" date="2019-04" db="EMBL/GenBank/DDBJ databases">
        <authorList>
            <person name="Hwang J.C."/>
        </authorList>
    </citation>
    <scope>NUCLEOTIDE SEQUENCE [LARGE SCALE GENOMIC DNA]</scope>
    <source>
        <strain evidence="14 15">IMCC35001</strain>
    </source>
</reference>
<comment type="subunit">
    <text evidence="9">Homotetramer.</text>
</comment>
<feature type="active site" description="Proton acceptor" evidence="9 10">
    <location>
        <position position="88"/>
    </location>
</feature>
<keyword evidence="3 9" id="KW-0963">Cytoplasm</keyword>
<dbReference type="RefSeq" id="WP_136852320.1">
    <property type="nucleotide sequence ID" value="NZ_SWCI01000003.1"/>
</dbReference>
<evidence type="ECO:0000256" key="4">
    <source>
        <dbReference type="ARBA" id="ARBA00022634"/>
    </source>
</evidence>
<dbReference type="SUPFAM" id="SSF57716">
    <property type="entry name" value="Glucocorticoid receptor-like (DNA-binding domain)"/>
    <property type="match status" value="1"/>
</dbReference>
<feature type="binding site" evidence="9">
    <location>
        <begin position="87"/>
        <end position="90"/>
    </location>
    <ligand>
        <name>ATP</name>
        <dbReference type="ChEBI" id="CHEBI:30616"/>
    </ligand>
</feature>
<evidence type="ECO:0000256" key="1">
    <source>
        <dbReference type="ARBA" id="ARBA00007587"/>
    </source>
</evidence>
<keyword evidence="6 9" id="KW-0547">Nucleotide-binding</keyword>
<comment type="similarity">
    <text evidence="1 9 13">Belongs to the thymidine kinase family.</text>
</comment>
<dbReference type="InterPro" id="IPR020633">
    <property type="entry name" value="Thymidine_kinase_CS"/>
</dbReference>
<keyword evidence="9" id="KW-0862">Zinc</keyword>
<keyword evidence="15" id="KW-1185">Reference proteome</keyword>
<feature type="binding site" evidence="9">
    <location>
        <begin position="9"/>
        <end position="16"/>
    </location>
    <ligand>
        <name>ATP</name>
        <dbReference type="ChEBI" id="CHEBI:30616"/>
    </ligand>
</feature>
<dbReference type="Gene3D" id="3.40.50.300">
    <property type="entry name" value="P-loop containing nucleotide triphosphate hydrolases"/>
    <property type="match status" value="1"/>
</dbReference>
<evidence type="ECO:0000256" key="5">
    <source>
        <dbReference type="ARBA" id="ARBA00022679"/>
    </source>
</evidence>
<evidence type="ECO:0000256" key="9">
    <source>
        <dbReference type="HAMAP-Rule" id="MF_00124"/>
    </source>
</evidence>